<protein>
    <submittedName>
        <fullName evidence="3">Uncharacterized protein</fullName>
    </submittedName>
</protein>
<dbReference type="Proteomes" id="UP000295703">
    <property type="component" value="Unassembled WGS sequence"/>
</dbReference>
<dbReference type="AlphaFoldDB" id="A0A4R8QX63"/>
<feature type="compositionally biased region" description="Low complexity" evidence="1">
    <location>
        <begin position="1"/>
        <end position="14"/>
    </location>
</feature>
<organism evidence="3 4">
    <name type="scientific">Colletotrichum trifolii</name>
    <dbReference type="NCBI Taxonomy" id="5466"/>
    <lineage>
        <taxon>Eukaryota</taxon>
        <taxon>Fungi</taxon>
        <taxon>Dikarya</taxon>
        <taxon>Ascomycota</taxon>
        <taxon>Pezizomycotina</taxon>
        <taxon>Sordariomycetes</taxon>
        <taxon>Hypocreomycetidae</taxon>
        <taxon>Glomerellales</taxon>
        <taxon>Glomerellaceae</taxon>
        <taxon>Colletotrichum</taxon>
        <taxon>Colletotrichum orbiculare species complex</taxon>
    </lineage>
</organism>
<feature type="compositionally biased region" description="Basic and acidic residues" evidence="1">
    <location>
        <begin position="39"/>
        <end position="52"/>
    </location>
</feature>
<evidence type="ECO:0000313" key="3">
    <source>
        <dbReference type="EMBL" id="TDZ41231.1"/>
    </source>
</evidence>
<proteinExistence type="predicted"/>
<feature type="region of interest" description="Disordered" evidence="1">
    <location>
        <begin position="105"/>
        <end position="126"/>
    </location>
</feature>
<name>A0A4R8QX63_COLTR</name>
<reference evidence="3 4" key="1">
    <citation type="submission" date="2018-12" db="EMBL/GenBank/DDBJ databases">
        <title>Genome sequence and assembly of Colletotrichum trifolii.</title>
        <authorList>
            <person name="Gan P."/>
            <person name="Shirasu K."/>
        </authorList>
    </citation>
    <scope>NUCLEOTIDE SEQUENCE [LARGE SCALE GENOMIC DNA]</scope>
    <source>
        <strain evidence="3 4">543-2</strain>
    </source>
</reference>
<dbReference type="EMBL" id="RYZW01000144">
    <property type="protein sequence ID" value="TDZ41231.1"/>
    <property type="molecule type" value="Genomic_DNA"/>
</dbReference>
<evidence type="ECO:0000256" key="1">
    <source>
        <dbReference type="SAM" id="MobiDB-lite"/>
    </source>
</evidence>
<accession>A0A4R8QX63</accession>
<evidence type="ECO:0000313" key="2">
    <source>
        <dbReference type="EMBL" id="TDZ28731.1"/>
    </source>
</evidence>
<sequence length="126" mass="13452">MRNALLLSLLPSSSDQAARSLVESTGHEDQDTTNTDGPKMAKEMQDNGKSEPRVALCWFQAPPGQVPSKRVKHGAKGAPPGEGHGIRCGAISLSHQSRREQLIPAESLPWTCPSPTPDSHDALGHV</sequence>
<dbReference type="EMBL" id="RYZW01001242">
    <property type="protein sequence ID" value="TDZ28731.1"/>
    <property type="molecule type" value="Genomic_DNA"/>
</dbReference>
<feature type="region of interest" description="Disordered" evidence="1">
    <location>
        <begin position="1"/>
        <end position="86"/>
    </location>
</feature>
<comment type="caution">
    <text evidence="3">The sequence shown here is derived from an EMBL/GenBank/DDBJ whole genome shotgun (WGS) entry which is preliminary data.</text>
</comment>
<gene>
    <name evidence="3" type="ORF">CTRI78_v009860</name>
    <name evidence="2" type="ORF">CTRI78_v011981</name>
</gene>
<evidence type="ECO:0000313" key="4">
    <source>
        <dbReference type="Proteomes" id="UP000295703"/>
    </source>
</evidence>
<keyword evidence="4" id="KW-1185">Reference proteome</keyword>